<proteinExistence type="predicted"/>
<dbReference type="SMART" id="SM00166">
    <property type="entry name" value="UBX"/>
    <property type="match status" value="1"/>
</dbReference>
<dbReference type="Pfam" id="PF00789">
    <property type="entry name" value="UBX"/>
    <property type="match status" value="1"/>
</dbReference>
<dbReference type="CDD" id="cd01770">
    <property type="entry name" value="UBX_UBXN2"/>
    <property type="match status" value="1"/>
</dbReference>
<dbReference type="PANTHER" id="PTHR23333">
    <property type="entry name" value="UBX DOMAIN CONTAINING PROTEIN"/>
    <property type="match status" value="1"/>
</dbReference>
<dbReference type="GO" id="GO:0000045">
    <property type="term" value="P:autophagosome assembly"/>
    <property type="evidence" value="ECO:0007669"/>
    <property type="project" value="TreeGrafter"/>
</dbReference>
<dbReference type="GO" id="GO:0061025">
    <property type="term" value="P:membrane fusion"/>
    <property type="evidence" value="ECO:0007669"/>
    <property type="project" value="TreeGrafter"/>
</dbReference>
<dbReference type="SUPFAM" id="SSF54236">
    <property type="entry name" value="Ubiquitin-like"/>
    <property type="match status" value="1"/>
</dbReference>
<dbReference type="GO" id="GO:0031468">
    <property type="term" value="P:nuclear membrane reassembly"/>
    <property type="evidence" value="ECO:0007669"/>
    <property type="project" value="TreeGrafter"/>
</dbReference>
<dbReference type="InterPro" id="IPR029071">
    <property type="entry name" value="Ubiquitin-like_domsf"/>
</dbReference>
<reference evidence="3" key="1">
    <citation type="journal article" date="2018" name="Nat. Microbiol.">
        <title>Leveraging single-cell genomics to expand the fungal tree of life.</title>
        <authorList>
            <person name="Ahrendt S.R."/>
            <person name="Quandt C.A."/>
            <person name="Ciobanu D."/>
            <person name="Clum A."/>
            <person name="Salamov A."/>
            <person name="Andreopoulos B."/>
            <person name="Cheng J.F."/>
            <person name="Woyke T."/>
            <person name="Pelin A."/>
            <person name="Henrissat B."/>
            <person name="Reynolds N.K."/>
            <person name="Benny G.L."/>
            <person name="Smith M.E."/>
            <person name="James T.Y."/>
            <person name="Grigoriev I.V."/>
        </authorList>
    </citation>
    <scope>NUCLEOTIDE SEQUENCE [LARGE SCALE GENOMIC DNA]</scope>
    <source>
        <strain evidence="3">CSF55</strain>
    </source>
</reference>
<dbReference type="GO" id="GO:0043130">
    <property type="term" value="F:ubiquitin binding"/>
    <property type="evidence" value="ECO:0007669"/>
    <property type="project" value="TreeGrafter"/>
</dbReference>
<dbReference type="EMBL" id="ML007109">
    <property type="protein sequence ID" value="RKP16034.1"/>
    <property type="molecule type" value="Genomic_DNA"/>
</dbReference>
<dbReference type="Gene3D" id="3.10.20.90">
    <property type="entry name" value="Phosphatidylinositol 3-kinase Catalytic Subunit, Chain A, domain 1"/>
    <property type="match status" value="1"/>
</dbReference>
<dbReference type="PROSITE" id="PS50033">
    <property type="entry name" value="UBX"/>
    <property type="match status" value="1"/>
</dbReference>
<dbReference type="PANTHER" id="PTHR23333:SF20">
    <property type="entry name" value="NSFL1 COFACTOR P47"/>
    <property type="match status" value="1"/>
</dbReference>
<dbReference type="GO" id="GO:0007030">
    <property type="term" value="P:Golgi organization"/>
    <property type="evidence" value="ECO:0007669"/>
    <property type="project" value="TreeGrafter"/>
</dbReference>
<gene>
    <name evidence="2" type="ORF">ROZALSC1DRAFT_18075</name>
</gene>
<dbReference type="AlphaFoldDB" id="A0A4P9YAS0"/>
<protein>
    <submittedName>
        <fullName evidence="2">Ubiquitin-like protein</fullName>
    </submittedName>
</protein>
<dbReference type="GO" id="GO:0005829">
    <property type="term" value="C:cytosol"/>
    <property type="evidence" value="ECO:0007669"/>
    <property type="project" value="TreeGrafter"/>
</dbReference>
<name>A0A4P9YAS0_ROZAC</name>
<dbReference type="InterPro" id="IPR001012">
    <property type="entry name" value="UBX_dom"/>
</dbReference>
<organism evidence="2 3">
    <name type="scientific">Rozella allomycis (strain CSF55)</name>
    <dbReference type="NCBI Taxonomy" id="988480"/>
    <lineage>
        <taxon>Eukaryota</taxon>
        <taxon>Fungi</taxon>
        <taxon>Fungi incertae sedis</taxon>
        <taxon>Cryptomycota</taxon>
        <taxon>Cryptomycota incertae sedis</taxon>
        <taxon>Rozella</taxon>
    </lineage>
</organism>
<feature type="non-terminal residue" evidence="2">
    <location>
        <position position="1"/>
    </location>
</feature>
<evidence type="ECO:0000313" key="3">
    <source>
        <dbReference type="Proteomes" id="UP000281549"/>
    </source>
</evidence>
<evidence type="ECO:0000313" key="2">
    <source>
        <dbReference type="EMBL" id="RKP16034.1"/>
    </source>
</evidence>
<dbReference type="Proteomes" id="UP000281549">
    <property type="component" value="Unassembled WGS sequence"/>
</dbReference>
<accession>A0A4P9YAS0</accession>
<feature type="domain" description="UBX" evidence="1">
    <location>
        <begin position="13"/>
        <end position="88"/>
    </location>
</feature>
<dbReference type="GO" id="GO:0005634">
    <property type="term" value="C:nucleus"/>
    <property type="evidence" value="ECO:0007669"/>
    <property type="project" value="TreeGrafter"/>
</dbReference>
<evidence type="ECO:0000259" key="1">
    <source>
        <dbReference type="PROSITE" id="PS50033"/>
    </source>
</evidence>
<sequence>AQKKNVELPKLDESQPTTNVQIRLSDGWRLVVKLNQSHPVSALYDFVSANRQESRPFVLQIAMPPKQLQHKNKTLKDEGVINTTVMQRFI</sequence>
<dbReference type="GO" id="GO:0043161">
    <property type="term" value="P:proteasome-mediated ubiquitin-dependent protein catabolic process"/>
    <property type="evidence" value="ECO:0007669"/>
    <property type="project" value="TreeGrafter"/>
</dbReference>